<evidence type="ECO:0000256" key="1">
    <source>
        <dbReference type="SAM" id="MobiDB-lite"/>
    </source>
</evidence>
<dbReference type="EMBL" id="BSRI01000001">
    <property type="protein sequence ID" value="GLV54303.1"/>
    <property type="molecule type" value="Genomic_DNA"/>
</dbReference>
<gene>
    <name evidence="2" type="ORF">KDH_11510</name>
</gene>
<accession>A0ABQ6FPF2</accession>
<feature type="compositionally biased region" description="Basic and acidic residues" evidence="1">
    <location>
        <begin position="42"/>
        <end position="54"/>
    </location>
</feature>
<dbReference type="Proteomes" id="UP001344906">
    <property type="component" value="Unassembled WGS sequence"/>
</dbReference>
<feature type="compositionally biased region" description="Polar residues" evidence="1">
    <location>
        <begin position="26"/>
        <end position="35"/>
    </location>
</feature>
<protein>
    <submittedName>
        <fullName evidence="2">Uncharacterized protein</fullName>
    </submittedName>
</protein>
<reference evidence="2 3" key="1">
    <citation type="submission" date="2023-02" db="EMBL/GenBank/DDBJ databases">
        <title>Dictyobacter halimunensis sp. nov., a new member of the class Ktedonobacteria from forest soil in a geothermal area.</title>
        <authorList>
            <person name="Rachmania M.K."/>
            <person name="Ningsih F."/>
            <person name="Sakai Y."/>
            <person name="Yabe S."/>
            <person name="Yokota A."/>
            <person name="Sjamsuridzal W."/>
        </authorList>
    </citation>
    <scope>NUCLEOTIDE SEQUENCE [LARGE SCALE GENOMIC DNA]</scope>
    <source>
        <strain evidence="2 3">S3.2.2.5</strain>
    </source>
</reference>
<proteinExistence type="predicted"/>
<evidence type="ECO:0000313" key="3">
    <source>
        <dbReference type="Proteomes" id="UP001344906"/>
    </source>
</evidence>
<sequence length="54" mass="6545">MWRERGQRLYTYSLIYRSLRFSNLSHHKSNNTYNWESDECPTSDKKADHHGDRG</sequence>
<keyword evidence="3" id="KW-1185">Reference proteome</keyword>
<evidence type="ECO:0000313" key="2">
    <source>
        <dbReference type="EMBL" id="GLV54303.1"/>
    </source>
</evidence>
<organism evidence="2 3">
    <name type="scientific">Dictyobacter halimunensis</name>
    <dbReference type="NCBI Taxonomy" id="3026934"/>
    <lineage>
        <taxon>Bacteria</taxon>
        <taxon>Bacillati</taxon>
        <taxon>Chloroflexota</taxon>
        <taxon>Ktedonobacteria</taxon>
        <taxon>Ktedonobacterales</taxon>
        <taxon>Dictyobacteraceae</taxon>
        <taxon>Dictyobacter</taxon>
    </lineage>
</organism>
<name>A0ABQ6FPF2_9CHLR</name>
<comment type="caution">
    <text evidence="2">The sequence shown here is derived from an EMBL/GenBank/DDBJ whole genome shotgun (WGS) entry which is preliminary data.</text>
</comment>
<feature type="region of interest" description="Disordered" evidence="1">
    <location>
        <begin position="26"/>
        <end position="54"/>
    </location>
</feature>